<organism evidence="2 3">
    <name type="scientific">Emticicia aquatilis</name>
    <dbReference type="NCBI Taxonomy" id="1537369"/>
    <lineage>
        <taxon>Bacteria</taxon>
        <taxon>Pseudomonadati</taxon>
        <taxon>Bacteroidota</taxon>
        <taxon>Cytophagia</taxon>
        <taxon>Cytophagales</taxon>
        <taxon>Leadbetterellaceae</taxon>
        <taxon>Emticicia</taxon>
    </lineage>
</organism>
<feature type="chain" id="PRO_5037595439" description="Porin" evidence="1">
    <location>
        <begin position="21"/>
        <end position="436"/>
    </location>
</feature>
<gene>
    <name evidence="2" type="ORF">GCM10011514_24040</name>
</gene>
<dbReference type="AlphaFoldDB" id="A0A916YTE9"/>
<proteinExistence type="predicted"/>
<keyword evidence="3" id="KW-1185">Reference proteome</keyword>
<reference evidence="2" key="2">
    <citation type="submission" date="2020-09" db="EMBL/GenBank/DDBJ databases">
        <authorList>
            <person name="Sun Q."/>
            <person name="Zhou Y."/>
        </authorList>
    </citation>
    <scope>NUCLEOTIDE SEQUENCE</scope>
    <source>
        <strain evidence="2">CGMCC 1.15958</strain>
    </source>
</reference>
<dbReference type="RefSeq" id="WP_188766329.1">
    <property type="nucleotide sequence ID" value="NZ_BMKK01000004.1"/>
</dbReference>
<protein>
    <recommendedName>
        <fullName evidence="4">Porin</fullName>
    </recommendedName>
</protein>
<evidence type="ECO:0000256" key="1">
    <source>
        <dbReference type="SAM" id="SignalP"/>
    </source>
</evidence>
<sequence length="436" mass="47282">MKKLILSLIACASMLNVAIAQEKKVEEKKADAAAPAPAPKPQPAFGATIGGFVRTDYIWDSRKSASVREDHLNLYPLDVAKDANGNDVNAVPQSNFLSLTSRINLKITGPDAFGAKTSAFFEGDFFGNTDGTIGLFRLRHANASLDWTKTKLTFGQTWYPQFIPECFPGVANFSTGILFNPFGWSTQARITRNLNTNTSFALSLYKDREFGAVSPSGVTNEASSNSAIPTIHGNLQYKNAKLLMGVGVEYRSLRPRMTISTGTPAVTVENKGKVNSVTVNAYAKYTGKKATIKAYGILGQNVTHLVMLGGYLGYNSTTDPVTEIYKPLKTNAFWFELMSNHAKVAPALFVGYTVNNGADVQGKAAYARGVTVEKRTVKDVVRAAGRIDFKSGKFRISPELEYTAANWGTSDKTGAVTGALTNVGNMRFLFSTAYTF</sequence>
<evidence type="ECO:0000313" key="2">
    <source>
        <dbReference type="EMBL" id="GGD59278.1"/>
    </source>
</evidence>
<reference evidence="2" key="1">
    <citation type="journal article" date="2014" name="Int. J. Syst. Evol. Microbiol.">
        <title>Complete genome sequence of Corynebacterium casei LMG S-19264T (=DSM 44701T), isolated from a smear-ripened cheese.</title>
        <authorList>
            <consortium name="US DOE Joint Genome Institute (JGI-PGF)"/>
            <person name="Walter F."/>
            <person name="Albersmeier A."/>
            <person name="Kalinowski J."/>
            <person name="Ruckert C."/>
        </authorList>
    </citation>
    <scope>NUCLEOTIDE SEQUENCE</scope>
    <source>
        <strain evidence="2">CGMCC 1.15958</strain>
    </source>
</reference>
<accession>A0A916YTE9</accession>
<dbReference type="EMBL" id="BMKK01000004">
    <property type="protein sequence ID" value="GGD59278.1"/>
    <property type="molecule type" value="Genomic_DNA"/>
</dbReference>
<dbReference type="SUPFAM" id="SSF56935">
    <property type="entry name" value="Porins"/>
    <property type="match status" value="1"/>
</dbReference>
<comment type="caution">
    <text evidence="2">The sequence shown here is derived from an EMBL/GenBank/DDBJ whole genome shotgun (WGS) entry which is preliminary data.</text>
</comment>
<evidence type="ECO:0008006" key="4">
    <source>
        <dbReference type="Google" id="ProtNLM"/>
    </source>
</evidence>
<feature type="signal peptide" evidence="1">
    <location>
        <begin position="1"/>
        <end position="20"/>
    </location>
</feature>
<dbReference type="Proteomes" id="UP000609064">
    <property type="component" value="Unassembled WGS sequence"/>
</dbReference>
<evidence type="ECO:0000313" key="3">
    <source>
        <dbReference type="Proteomes" id="UP000609064"/>
    </source>
</evidence>
<keyword evidence="1" id="KW-0732">Signal</keyword>
<name>A0A916YTE9_9BACT</name>